<dbReference type="GO" id="GO:0004523">
    <property type="term" value="F:RNA-DNA hybrid ribonuclease activity"/>
    <property type="evidence" value="ECO:0007669"/>
    <property type="project" value="InterPro"/>
</dbReference>
<dbReference type="Pfam" id="PF13456">
    <property type="entry name" value="RVT_3"/>
    <property type="match status" value="1"/>
</dbReference>
<evidence type="ECO:0000313" key="3">
    <source>
        <dbReference type="Proteomes" id="UP001459277"/>
    </source>
</evidence>
<dbReference type="GO" id="GO:0003676">
    <property type="term" value="F:nucleic acid binding"/>
    <property type="evidence" value="ECO:0007669"/>
    <property type="project" value="InterPro"/>
</dbReference>
<gene>
    <name evidence="2" type="ORF">SO802_012581</name>
</gene>
<keyword evidence="3" id="KW-1185">Reference proteome</keyword>
<protein>
    <recommendedName>
        <fullName evidence="1">RNase H type-1 domain-containing protein</fullName>
    </recommendedName>
</protein>
<dbReference type="Proteomes" id="UP001459277">
    <property type="component" value="Unassembled WGS sequence"/>
</dbReference>
<dbReference type="CDD" id="cd06222">
    <property type="entry name" value="RNase_H_like"/>
    <property type="match status" value="1"/>
</dbReference>
<sequence>MIKLQKRCQGQQDVLQLFQDLMGKLSTAEFELFLVQSWFIWNQRNAVVHGGILKDPRWLNKRAAEFLEEFHQVQGQLQSPEIFSASNVWFPPPELVYKLNFDAAIFLELSYSVVGAVIRNARGEVMAAMSERGPSVVDSTEAKILACRKALAFAIDAGFTDLIIEGDNENVMKLVSASGVDLSRLGHIIQDIKWFAQGLRWMSISCVKRDANSMAHSLARYAKNVVEDMYWLEDNPPPALDALYFDSLHLVE</sequence>
<dbReference type="InterPro" id="IPR036397">
    <property type="entry name" value="RNaseH_sf"/>
</dbReference>
<dbReference type="PANTHER" id="PTHR47074">
    <property type="entry name" value="BNAC02G40300D PROTEIN"/>
    <property type="match status" value="1"/>
</dbReference>
<dbReference type="InterPro" id="IPR012337">
    <property type="entry name" value="RNaseH-like_sf"/>
</dbReference>
<dbReference type="PANTHER" id="PTHR47074:SF48">
    <property type="entry name" value="POLYNUCLEOTIDYL TRANSFERASE, RIBONUCLEASE H-LIKE SUPERFAMILY PROTEIN"/>
    <property type="match status" value="1"/>
</dbReference>
<comment type="caution">
    <text evidence="2">The sequence shown here is derived from an EMBL/GenBank/DDBJ whole genome shotgun (WGS) entry which is preliminary data.</text>
</comment>
<organism evidence="2 3">
    <name type="scientific">Lithocarpus litseifolius</name>
    <dbReference type="NCBI Taxonomy" id="425828"/>
    <lineage>
        <taxon>Eukaryota</taxon>
        <taxon>Viridiplantae</taxon>
        <taxon>Streptophyta</taxon>
        <taxon>Embryophyta</taxon>
        <taxon>Tracheophyta</taxon>
        <taxon>Spermatophyta</taxon>
        <taxon>Magnoliopsida</taxon>
        <taxon>eudicotyledons</taxon>
        <taxon>Gunneridae</taxon>
        <taxon>Pentapetalae</taxon>
        <taxon>rosids</taxon>
        <taxon>fabids</taxon>
        <taxon>Fagales</taxon>
        <taxon>Fagaceae</taxon>
        <taxon>Lithocarpus</taxon>
    </lineage>
</organism>
<dbReference type="SUPFAM" id="SSF53098">
    <property type="entry name" value="Ribonuclease H-like"/>
    <property type="match status" value="1"/>
</dbReference>
<evidence type="ECO:0000259" key="1">
    <source>
        <dbReference type="Pfam" id="PF13456"/>
    </source>
</evidence>
<dbReference type="Gene3D" id="3.30.420.10">
    <property type="entry name" value="Ribonuclease H-like superfamily/Ribonuclease H"/>
    <property type="match status" value="1"/>
</dbReference>
<evidence type="ECO:0000313" key="2">
    <source>
        <dbReference type="EMBL" id="KAL0005020.1"/>
    </source>
</evidence>
<dbReference type="InterPro" id="IPR052929">
    <property type="entry name" value="RNase_H-like_EbsB-rel"/>
</dbReference>
<accession>A0AAW2D769</accession>
<dbReference type="EMBL" id="JAZDWU010000004">
    <property type="protein sequence ID" value="KAL0005020.1"/>
    <property type="molecule type" value="Genomic_DNA"/>
</dbReference>
<dbReference type="InterPro" id="IPR002156">
    <property type="entry name" value="RNaseH_domain"/>
</dbReference>
<dbReference type="AlphaFoldDB" id="A0AAW2D769"/>
<reference evidence="2 3" key="1">
    <citation type="submission" date="2024-01" db="EMBL/GenBank/DDBJ databases">
        <title>A telomere-to-telomere, gap-free genome of sweet tea (Lithocarpus litseifolius).</title>
        <authorList>
            <person name="Zhou J."/>
        </authorList>
    </citation>
    <scope>NUCLEOTIDE SEQUENCE [LARGE SCALE GENOMIC DNA]</scope>
    <source>
        <strain evidence="2">Zhou-2022a</strain>
        <tissue evidence="2">Leaf</tissue>
    </source>
</reference>
<name>A0AAW2D769_9ROSI</name>
<proteinExistence type="predicted"/>
<dbReference type="InterPro" id="IPR044730">
    <property type="entry name" value="RNase_H-like_dom_plant"/>
</dbReference>
<feature type="domain" description="RNase H type-1" evidence="1">
    <location>
        <begin position="100"/>
        <end position="222"/>
    </location>
</feature>